<keyword evidence="2" id="KW-0694">RNA-binding</keyword>
<dbReference type="InterPro" id="IPR036612">
    <property type="entry name" value="KH_dom_type_1_sf"/>
</dbReference>
<feature type="region of interest" description="Disordered" evidence="4">
    <location>
        <begin position="194"/>
        <end position="220"/>
    </location>
</feature>
<name>A0A0C9YPQ3_9AGAM</name>
<evidence type="ECO:0000256" key="1">
    <source>
        <dbReference type="ARBA" id="ARBA00022737"/>
    </source>
</evidence>
<feature type="region of interest" description="Disordered" evidence="4">
    <location>
        <begin position="1"/>
        <end position="79"/>
    </location>
</feature>
<feature type="domain" description="K Homology" evidence="6">
    <location>
        <begin position="803"/>
        <end position="874"/>
    </location>
</feature>
<evidence type="ECO:0000256" key="3">
    <source>
        <dbReference type="SAM" id="Coils"/>
    </source>
</evidence>
<dbReference type="SUPFAM" id="SSF54791">
    <property type="entry name" value="Eukaryotic type KH-domain (KH-domain type I)"/>
    <property type="match status" value="7"/>
</dbReference>
<accession>A0A0C9YPQ3</accession>
<dbReference type="GO" id="GO:0003723">
    <property type="term" value="F:RNA binding"/>
    <property type="evidence" value="ECO:0007669"/>
    <property type="project" value="UniProtKB-UniRule"/>
</dbReference>
<proteinExistence type="predicted"/>
<dbReference type="SMART" id="SM00322">
    <property type="entry name" value="KH"/>
    <property type="match status" value="8"/>
</dbReference>
<feature type="domain" description="K Homology" evidence="6">
    <location>
        <begin position="1146"/>
        <end position="1226"/>
    </location>
</feature>
<dbReference type="STRING" id="765257.A0A0C9YPQ3"/>
<evidence type="ECO:0000313" key="7">
    <source>
        <dbReference type="EMBL" id="KIK27010.1"/>
    </source>
</evidence>
<dbReference type="PROSITE" id="PS50084">
    <property type="entry name" value="KH_TYPE_1"/>
    <property type="match status" value="8"/>
</dbReference>
<feature type="domain" description="K Homology" evidence="6">
    <location>
        <begin position="635"/>
        <end position="717"/>
    </location>
</feature>
<reference evidence="7 8" key="1">
    <citation type="submission" date="2014-04" db="EMBL/GenBank/DDBJ databases">
        <authorList>
            <consortium name="DOE Joint Genome Institute"/>
            <person name="Kuo A."/>
            <person name="Kohler A."/>
            <person name="Costa M.D."/>
            <person name="Nagy L.G."/>
            <person name="Floudas D."/>
            <person name="Copeland A."/>
            <person name="Barry K.W."/>
            <person name="Cichocki N."/>
            <person name="Veneault-Fourrey C."/>
            <person name="LaButti K."/>
            <person name="Lindquist E.A."/>
            <person name="Lipzen A."/>
            <person name="Lundell T."/>
            <person name="Morin E."/>
            <person name="Murat C."/>
            <person name="Sun H."/>
            <person name="Tunlid A."/>
            <person name="Henrissat B."/>
            <person name="Grigoriev I.V."/>
            <person name="Hibbett D.S."/>
            <person name="Martin F."/>
            <person name="Nordberg H.P."/>
            <person name="Cantor M.N."/>
            <person name="Hua S.X."/>
        </authorList>
    </citation>
    <scope>NUCLEOTIDE SEQUENCE [LARGE SCALE GENOMIC DNA]</scope>
    <source>
        <strain evidence="7 8">441</strain>
    </source>
</reference>
<dbReference type="Proteomes" id="UP000054018">
    <property type="component" value="Unassembled WGS sequence"/>
</dbReference>
<evidence type="ECO:0000256" key="2">
    <source>
        <dbReference type="PROSITE-ProRule" id="PRU00117"/>
    </source>
</evidence>
<evidence type="ECO:0000256" key="5">
    <source>
        <dbReference type="SAM" id="Phobius"/>
    </source>
</evidence>
<dbReference type="OrthoDB" id="10027144at2759"/>
<dbReference type="CDD" id="cd22448">
    <property type="entry name" value="KH-I_ScSCP160_rpt3"/>
    <property type="match status" value="1"/>
</dbReference>
<feature type="coiled-coil region" evidence="3">
    <location>
        <begin position="673"/>
        <end position="722"/>
    </location>
</feature>
<organism evidence="7 8">
    <name type="scientific">Pisolithus microcarpus 441</name>
    <dbReference type="NCBI Taxonomy" id="765257"/>
    <lineage>
        <taxon>Eukaryota</taxon>
        <taxon>Fungi</taxon>
        <taxon>Dikarya</taxon>
        <taxon>Basidiomycota</taxon>
        <taxon>Agaricomycotina</taxon>
        <taxon>Agaricomycetes</taxon>
        <taxon>Agaricomycetidae</taxon>
        <taxon>Boletales</taxon>
        <taxon>Sclerodermatineae</taxon>
        <taxon>Pisolithaceae</taxon>
        <taxon>Pisolithus</taxon>
    </lineage>
</organism>
<feature type="domain" description="K Homology" evidence="6">
    <location>
        <begin position="878"/>
        <end position="955"/>
    </location>
</feature>
<keyword evidence="8" id="KW-1185">Reference proteome</keyword>
<dbReference type="InterPro" id="IPR004088">
    <property type="entry name" value="KH_dom_type_1"/>
</dbReference>
<feature type="compositionally biased region" description="Polar residues" evidence="4">
    <location>
        <begin position="206"/>
        <end position="215"/>
    </location>
</feature>
<dbReference type="Pfam" id="PF00013">
    <property type="entry name" value="KH_1"/>
    <property type="match status" value="6"/>
</dbReference>
<sequence length="1233" mass="134510">MEVTLQNEQRSNPLEGAPDPFPILGEEAPGKAQDARGALDTDSHSDFPSLVSSTPAARLPPKSAWGADSGPRIKANVRSQPMASDSFTLSAIVLPTTKDGKPVSLGEVMKQVMSKFKVKIEASANQKARQTTFHMKAESEKDLERAKRHLLSFLSPVVTLTVLAPVSTIGFVIGPRGATLKQIRDQFGVKVDVPRKETLPSDGMSHETSSGQASPSVDLDAGEEPTLPVTIIGPQPLALEARDMITSIVSARSSRVTQRVKDIPSHILPFVTVLRSHFLQIAQGGDIQLTLNADREVVASGDREAVIRVVEAIKATVQSYKTALSSVRLSLPKRQHRLLAGKPQEDIFMKSKCSVIVPDAEDPSEEIAVYGSPEDLPSGFATVMEMANSQYIHVFPLPGPIALSRQLLTYITRINYSETLNARHPGASVFIPSAATATQVSVLNVDIVGEKSVVDAVVRQMSELLGKLIGATKEVPIDWLSHEVIKVKNAEKLERFHEVDNVQVFFPPESAQQSSVLLVYDPFSPRASPSPVEKEKHLDEVHQALLKMANEVADIKTEVVPVEKRWHKALIGKDGNILDSIVGEDGTLLVKFGVEAGNPSTEDVIWLRGIRPDVDSAVLKICRIVEDAKEDAIASSYFTEFEIDKEFVGRVVGMQGVNINKLREQFSVRVDVFDEVEDKDKELSKKKKSATQKAKLKITGRKENVDEAKKRILVQVEKLADETTETLKIPSQYHASLIGQSGKYVVRLEDKYDVKINFPRQSGDGGEGRRELRPDEVVIRGGKKGVVLAKNELLEALDFEKEMNNTLKFLVPGRAIARILGRGGATISEIKDETGAQIDIERSAEDKTADAYVTARGTKDAINAARTAILTIVEEMPEEASEIFHIEQKYHRSIIGPGGQGLKDLIVRCGGPSDHKLQVGLVKFPRQGDISDEVRLRGEPGIVNKLKDELDKKVSVLRDRVVVAVEIPAAQHRNIIGRGGQHLSELQTRYDVQIQLPGSRGYGQVGEPSNAGDVEGADPGDIVKVSGSRLACDAAISAMKSHLKGPVIDGPTAVVSVPLMYHDAALQQGALFRTLRSLGVQLEQSVQRSRSTFPAQPPEPVNFNARIDTEGAPEADWQVKPNYQCVEEGSSEWTLRATDVASLERAQNEIQVAIQQAKDKTHVGFLTLPDSSVFPRLVGTKGSNITRLRNETGTDITIGRENNTIVIVGSKSAIEAAKETILSQVMASRVGRR</sequence>
<feature type="domain" description="K Homology" evidence="6">
    <location>
        <begin position="554"/>
        <end position="626"/>
    </location>
</feature>
<reference evidence="8" key="2">
    <citation type="submission" date="2015-01" db="EMBL/GenBank/DDBJ databases">
        <title>Evolutionary Origins and Diversification of the Mycorrhizal Mutualists.</title>
        <authorList>
            <consortium name="DOE Joint Genome Institute"/>
            <consortium name="Mycorrhizal Genomics Consortium"/>
            <person name="Kohler A."/>
            <person name="Kuo A."/>
            <person name="Nagy L.G."/>
            <person name="Floudas D."/>
            <person name="Copeland A."/>
            <person name="Barry K.W."/>
            <person name="Cichocki N."/>
            <person name="Veneault-Fourrey C."/>
            <person name="LaButti K."/>
            <person name="Lindquist E.A."/>
            <person name="Lipzen A."/>
            <person name="Lundell T."/>
            <person name="Morin E."/>
            <person name="Murat C."/>
            <person name="Riley R."/>
            <person name="Ohm R."/>
            <person name="Sun H."/>
            <person name="Tunlid A."/>
            <person name="Henrissat B."/>
            <person name="Grigoriev I.V."/>
            <person name="Hibbett D.S."/>
            <person name="Martin F."/>
        </authorList>
    </citation>
    <scope>NUCLEOTIDE SEQUENCE [LARGE SCALE GENOMIC DNA]</scope>
    <source>
        <strain evidence="8">441</strain>
    </source>
</reference>
<feature type="compositionally biased region" description="Basic and acidic residues" evidence="4">
    <location>
        <begin position="33"/>
        <end position="45"/>
    </location>
</feature>
<evidence type="ECO:0000256" key="4">
    <source>
        <dbReference type="SAM" id="MobiDB-lite"/>
    </source>
</evidence>
<dbReference type="CDD" id="cd00105">
    <property type="entry name" value="KH-I"/>
    <property type="match status" value="2"/>
</dbReference>
<feature type="domain" description="K Homology" evidence="6">
    <location>
        <begin position="721"/>
        <end position="798"/>
    </location>
</feature>
<keyword evidence="5" id="KW-0812">Transmembrane</keyword>
<feature type="compositionally biased region" description="Polar residues" evidence="4">
    <location>
        <begin position="1"/>
        <end position="12"/>
    </location>
</feature>
<dbReference type="EMBL" id="KN833698">
    <property type="protein sequence ID" value="KIK27010.1"/>
    <property type="molecule type" value="Genomic_DNA"/>
</dbReference>
<protein>
    <recommendedName>
        <fullName evidence="6">K Homology domain-containing protein</fullName>
    </recommendedName>
</protein>
<feature type="transmembrane region" description="Helical" evidence="5">
    <location>
        <begin position="150"/>
        <end position="173"/>
    </location>
</feature>
<dbReference type="PANTHER" id="PTHR10288">
    <property type="entry name" value="KH DOMAIN CONTAINING RNA BINDING PROTEIN"/>
    <property type="match status" value="1"/>
</dbReference>
<dbReference type="HOGENOM" id="CLU_003293_1_1_1"/>
<dbReference type="Gene3D" id="3.30.1370.10">
    <property type="entry name" value="K Homology domain, type 1"/>
    <property type="match status" value="8"/>
</dbReference>
<keyword evidence="3" id="KW-0175">Coiled coil</keyword>
<keyword evidence="5" id="KW-1133">Transmembrane helix</keyword>
<evidence type="ECO:0000313" key="8">
    <source>
        <dbReference type="Proteomes" id="UP000054018"/>
    </source>
</evidence>
<gene>
    <name evidence="7" type="ORF">PISMIDRAFT_28234</name>
</gene>
<keyword evidence="5" id="KW-0472">Membrane</keyword>
<evidence type="ECO:0000259" key="6">
    <source>
        <dbReference type="SMART" id="SM00322"/>
    </source>
</evidence>
<feature type="domain" description="K Homology" evidence="6">
    <location>
        <begin position="959"/>
        <end position="1044"/>
    </location>
</feature>
<feature type="domain" description="K Homology" evidence="6">
    <location>
        <begin position="156"/>
        <end position="250"/>
    </location>
</feature>
<keyword evidence="1" id="KW-0677">Repeat</keyword>
<dbReference type="AlphaFoldDB" id="A0A0C9YPQ3"/>
<dbReference type="InterPro" id="IPR004087">
    <property type="entry name" value="KH_dom"/>
</dbReference>